<dbReference type="SUPFAM" id="SSF53850">
    <property type="entry name" value="Periplasmic binding protein-like II"/>
    <property type="match status" value="1"/>
</dbReference>
<evidence type="ECO:0000313" key="2">
    <source>
        <dbReference type="Proteomes" id="UP000030661"/>
    </source>
</evidence>
<name>A0A081C8J6_VECG1</name>
<dbReference type="Proteomes" id="UP000030661">
    <property type="component" value="Unassembled WGS sequence"/>
</dbReference>
<dbReference type="eggNOG" id="COG2358">
    <property type="taxonomic scope" value="Bacteria"/>
</dbReference>
<keyword evidence="2" id="KW-1185">Reference proteome</keyword>
<dbReference type="InterPro" id="IPR011852">
    <property type="entry name" value="TRAP_TAXI"/>
</dbReference>
<reference evidence="1 2" key="1">
    <citation type="journal article" date="2015" name="PeerJ">
        <title>First genomic representation of candidate bacterial phylum KSB3 points to enhanced environmental sensing as a trigger of wastewater bulking.</title>
        <authorList>
            <person name="Sekiguchi Y."/>
            <person name="Ohashi A."/>
            <person name="Parks D.H."/>
            <person name="Yamauchi T."/>
            <person name="Tyson G.W."/>
            <person name="Hugenholtz P."/>
        </authorList>
    </citation>
    <scope>NUCLEOTIDE SEQUENCE [LARGE SCALE GENOMIC DNA]</scope>
</reference>
<sequence>MKKVVVFTAIVLVVVLSITSPLFAQKKFITLGSGSPGGVYYPLGGGMAVVIEKADIGVRCASESTGASVENSRLVGAQETDMGMVMGSVAYKATKGEDPFEKAYPLVSLFQMYPAPEHIVVLKDSGIKSVKDMKGKKVSIDVPGSGCATMARAILEEYGFDLEKDLTLANLSQSEMVQALKDGTIDVAFFNFAYPASAIMDLGATRDIELVPLEEEMVNKLIEKYPYYIKSVIPGGTYSDIPEDVLCLGDSNVMVVHQDMDEELAYNLVKTIFENVTEGQYALVNVHPIAQLFTPQNAINSPIPLHPGAMKYFNEKGAQ</sequence>
<protein>
    <submittedName>
        <fullName evidence="1">TRAP transporter solute receptor, TAXI family</fullName>
    </submittedName>
</protein>
<dbReference type="EMBL" id="DF820475">
    <property type="protein sequence ID" value="GAK60901.1"/>
    <property type="molecule type" value="Genomic_DNA"/>
</dbReference>
<keyword evidence="1" id="KW-0675">Receptor</keyword>
<dbReference type="STRING" id="1499967.U27_00799"/>
<dbReference type="PANTHER" id="PTHR42941:SF1">
    <property type="entry name" value="SLL1037 PROTEIN"/>
    <property type="match status" value="1"/>
</dbReference>
<dbReference type="Gene3D" id="3.40.190.10">
    <property type="entry name" value="Periplasmic binding protein-like II"/>
    <property type="match status" value="2"/>
</dbReference>
<proteinExistence type="predicted"/>
<gene>
    <name evidence="1" type="ORF">U27_00799</name>
</gene>
<accession>A0A081C8J6</accession>
<dbReference type="PANTHER" id="PTHR42941">
    <property type="entry name" value="SLL1037 PROTEIN"/>
    <property type="match status" value="1"/>
</dbReference>
<dbReference type="HOGENOM" id="CLU_033215_4_1_0"/>
<dbReference type="Pfam" id="PF16868">
    <property type="entry name" value="NMT1_3"/>
    <property type="match status" value="1"/>
</dbReference>
<organism evidence="1 2">
    <name type="scientific">Vecturithrix granuli</name>
    <dbReference type="NCBI Taxonomy" id="1499967"/>
    <lineage>
        <taxon>Bacteria</taxon>
        <taxon>Candidatus Moduliflexota</taxon>
        <taxon>Candidatus Vecturitrichia</taxon>
        <taxon>Candidatus Vecturitrichales</taxon>
        <taxon>Candidatus Vecturitrichaceae</taxon>
        <taxon>Candidatus Vecturithrix</taxon>
    </lineage>
</organism>
<dbReference type="NCBIfam" id="TIGR02122">
    <property type="entry name" value="TRAP_TAXI"/>
    <property type="match status" value="1"/>
</dbReference>
<dbReference type="AlphaFoldDB" id="A0A081C8J6"/>
<evidence type="ECO:0000313" key="1">
    <source>
        <dbReference type="EMBL" id="GAK60901.1"/>
    </source>
</evidence>
<dbReference type="CDD" id="cd13520">
    <property type="entry name" value="PBP2_TAXI_TRAP"/>
    <property type="match status" value="1"/>
</dbReference>